<evidence type="ECO:0000313" key="1">
    <source>
        <dbReference type="EMBL" id="SZX79397.1"/>
    </source>
</evidence>
<name>A0A383WPK7_TETOB</name>
<keyword evidence="2" id="KW-1185">Reference proteome</keyword>
<dbReference type="Proteomes" id="UP000256970">
    <property type="component" value="Unassembled WGS sequence"/>
</dbReference>
<reference evidence="1 2" key="1">
    <citation type="submission" date="2016-10" db="EMBL/GenBank/DDBJ databases">
        <authorList>
            <person name="Cai Z."/>
        </authorList>
    </citation>
    <scope>NUCLEOTIDE SEQUENCE [LARGE SCALE GENOMIC DNA]</scope>
</reference>
<evidence type="ECO:0000313" key="2">
    <source>
        <dbReference type="Proteomes" id="UP000256970"/>
    </source>
</evidence>
<organism evidence="1 2">
    <name type="scientific">Tetradesmus obliquus</name>
    <name type="common">Green alga</name>
    <name type="synonym">Acutodesmus obliquus</name>
    <dbReference type="NCBI Taxonomy" id="3088"/>
    <lineage>
        <taxon>Eukaryota</taxon>
        <taxon>Viridiplantae</taxon>
        <taxon>Chlorophyta</taxon>
        <taxon>core chlorophytes</taxon>
        <taxon>Chlorophyceae</taxon>
        <taxon>CS clade</taxon>
        <taxon>Sphaeropleales</taxon>
        <taxon>Scenedesmaceae</taxon>
        <taxon>Tetradesmus</taxon>
    </lineage>
</organism>
<dbReference type="EMBL" id="FNXT01001366">
    <property type="protein sequence ID" value="SZX79397.1"/>
    <property type="molecule type" value="Genomic_DNA"/>
</dbReference>
<sequence length="146" mass="15292">MGMINDGAPDKIRLYWFPALMPQQQQQQWQQQRRLLKEGMAIDDAAPDRVRLLPHSADAAATTAAAAAAAAAISRPAAAAEAAAVRPGSVMDGACTQHHPAAQRSGCSCGGALLSSRAAAVVWIMWDAGRVFQQHAALCLSAVCCV</sequence>
<proteinExistence type="predicted"/>
<gene>
    <name evidence="1" type="ORF">BQ4739_LOCUS19676</name>
</gene>
<accession>A0A383WPK7</accession>
<dbReference type="AlphaFoldDB" id="A0A383WPK7"/>
<protein>
    <submittedName>
        <fullName evidence="1">Uncharacterized protein</fullName>
    </submittedName>
</protein>